<sequence length="409" mass="44881">MDAPTSSESADYVTRVVHDPHAVPAHAWNALLHDQPEGQACGPFMRHEYLAALHDSGCATAATGWAPHWVTLWSRADGALVAAAPLYVKTHSYGEYVFDWAWAEAHHRHGVRYYPKGVVAVPFTPVAGPRLLARDAAARAALVRALLAHARAQGLSSLHVLLGSAADWAAADASDLLARETVQFHWHNRHPTRGDAFTDWEDFLASLSHDKRKKIRQERRKVADAGVTFEVRRGADITAEDWAFFARCYRQTYREHGNPPYLNEAFFRAVGVALPDAWLMFTARDAAGTPIAASLVALSDDGASPAAAYGRYWGAVARVDCLHFEACYYQPLAWCLAHGVGRFEGGAQGEHKIARALLPTVVHSRHWLAHPAFADAVGDYLVRERAATAHYRAALQAHSPFRQAPCAPA</sequence>
<reference evidence="1 2" key="1">
    <citation type="submission" date="2016-06" db="EMBL/GenBank/DDBJ databases">
        <title>Genome sequence of Tepidimonas fonticaldi PL17.</title>
        <authorList>
            <person name="Pinnaka A.K."/>
        </authorList>
    </citation>
    <scope>NUCLEOTIDE SEQUENCE [LARGE SCALE GENOMIC DNA]</scope>
    <source>
        <strain evidence="1 2">PL17</strain>
    </source>
</reference>
<evidence type="ECO:0008006" key="3">
    <source>
        <dbReference type="Google" id="ProtNLM"/>
    </source>
</evidence>
<dbReference type="SUPFAM" id="SSF55729">
    <property type="entry name" value="Acyl-CoA N-acyltransferases (Nat)"/>
    <property type="match status" value="1"/>
</dbReference>
<dbReference type="Proteomes" id="UP000091969">
    <property type="component" value="Unassembled WGS sequence"/>
</dbReference>
<dbReference type="Gene3D" id="3.40.630.30">
    <property type="match status" value="1"/>
</dbReference>
<evidence type="ECO:0000313" key="2">
    <source>
        <dbReference type="Proteomes" id="UP000091969"/>
    </source>
</evidence>
<gene>
    <name evidence="1" type="ORF">A9O67_06950</name>
</gene>
<keyword evidence="2" id="KW-1185">Reference proteome</keyword>
<dbReference type="PANTHER" id="PTHR47017:SF1">
    <property type="entry name" value="ACYL-COA"/>
    <property type="match status" value="1"/>
</dbReference>
<dbReference type="AlphaFoldDB" id="A0A1A6DV90"/>
<dbReference type="EMBL" id="LZDH01000056">
    <property type="protein sequence ID" value="OBS30710.1"/>
    <property type="molecule type" value="Genomic_DNA"/>
</dbReference>
<dbReference type="InterPro" id="IPR016181">
    <property type="entry name" value="Acyl_CoA_acyltransferase"/>
</dbReference>
<dbReference type="STRING" id="1101373.A9O67_06950"/>
<proteinExistence type="predicted"/>
<name>A0A1A6DV90_9BURK</name>
<dbReference type="PANTHER" id="PTHR47017">
    <property type="entry name" value="ACYL-COA"/>
    <property type="match status" value="1"/>
</dbReference>
<dbReference type="RefSeq" id="WP_068609413.1">
    <property type="nucleotide sequence ID" value="NZ_LZDH01000056.1"/>
</dbReference>
<dbReference type="OrthoDB" id="9776898at2"/>
<organism evidence="1 2">
    <name type="scientific">Tepidimonas fonticaldi</name>
    <dbReference type="NCBI Taxonomy" id="1101373"/>
    <lineage>
        <taxon>Bacteria</taxon>
        <taxon>Pseudomonadati</taxon>
        <taxon>Pseudomonadota</taxon>
        <taxon>Betaproteobacteria</taxon>
        <taxon>Burkholderiales</taxon>
        <taxon>Tepidimonas</taxon>
    </lineage>
</organism>
<protein>
    <recommendedName>
        <fullName evidence="3">GNAT family N-acetyltransferase</fullName>
    </recommendedName>
</protein>
<accession>A0A1A6DV90</accession>
<evidence type="ECO:0000313" key="1">
    <source>
        <dbReference type="EMBL" id="OBS30710.1"/>
    </source>
</evidence>
<comment type="caution">
    <text evidence="1">The sequence shown here is derived from an EMBL/GenBank/DDBJ whole genome shotgun (WGS) entry which is preliminary data.</text>
</comment>
<dbReference type="InterPro" id="IPR007434">
    <property type="entry name" value="FemAB-like"/>
</dbReference>
<dbReference type="Pfam" id="PF04339">
    <property type="entry name" value="FemAB_like"/>
    <property type="match status" value="1"/>
</dbReference>